<protein>
    <submittedName>
        <fullName evidence="2">Uncharacterized protein</fullName>
    </submittedName>
</protein>
<feature type="transmembrane region" description="Helical" evidence="1">
    <location>
        <begin position="55"/>
        <end position="77"/>
    </location>
</feature>
<keyword evidence="1" id="KW-0812">Transmembrane</keyword>
<keyword evidence="1" id="KW-0472">Membrane</keyword>
<proteinExistence type="predicted"/>
<evidence type="ECO:0000313" key="2">
    <source>
        <dbReference type="EMBL" id="VEL39813.1"/>
    </source>
</evidence>
<dbReference type="Proteomes" id="UP000784294">
    <property type="component" value="Unassembled WGS sequence"/>
</dbReference>
<name>A0A3S5C766_9PLAT</name>
<gene>
    <name evidence="2" type="ORF">PXEA_LOCUS33253</name>
</gene>
<reference evidence="2" key="1">
    <citation type="submission" date="2018-11" db="EMBL/GenBank/DDBJ databases">
        <authorList>
            <consortium name="Pathogen Informatics"/>
        </authorList>
    </citation>
    <scope>NUCLEOTIDE SEQUENCE</scope>
</reference>
<accession>A0A3S5C766</accession>
<evidence type="ECO:0000313" key="3">
    <source>
        <dbReference type="Proteomes" id="UP000784294"/>
    </source>
</evidence>
<keyword evidence="1" id="KW-1133">Transmembrane helix</keyword>
<keyword evidence="3" id="KW-1185">Reference proteome</keyword>
<sequence length="100" mass="10817">MLQLSLCIGSIAIVTFLLLGLDWVATLMVLVGVLLVTLSLVTMMALWGIELNALSLVNLVVVNIFLSFGRLASYFIARVGSIKTLGSLIVQEMSYIMSLP</sequence>
<feature type="transmembrane region" description="Helical" evidence="1">
    <location>
        <begin position="6"/>
        <end position="24"/>
    </location>
</feature>
<evidence type="ECO:0000256" key="1">
    <source>
        <dbReference type="SAM" id="Phobius"/>
    </source>
</evidence>
<dbReference type="AlphaFoldDB" id="A0A3S5C766"/>
<organism evidence="2 3">
    <name type="scientific">Protopolystoma xenopodis</name>
    <dbReference type="NCBI Taxonomy" id="117903"/>
    <lineage>
        <taxon>Eukaryota</taxon>
        <taxon>Metazoa</taxon>
        <taxon>Spiralia</taxon>
        <taxon>Lophotrochozoa</taxon>
        <taxon>Platyhelminthes</taxon>
        <taxon>Monogenea</taxon>
        <taxon>Polyopisthocotylea</taxon>
        <taxon>Polystomatidea</taxon>
        <taxon>Polystomatidae</taxon>
        <taxon>Protopolystoma</taxon>
    </lineage>
</organism>
<feature type="transmembrane region" description="Helical" evidence="1">
    <location>
        <begin position="29"/>
        <end position="49"/>
    </location>
</feature>
<comment type="caution">
    <text evidence="2">The sequence shown here is derived from an EMBL/GenBank/DDBJ whole genome shotgun (WGS) entry which is preliminary data.</text>
</comment>
<dbReference type="EMBL" id="CAAALY010262622">
    <property type="protein sequence ID" value="VEL39813.1"/>
    <property type="molecule type" value="Genomic_DNA"/>
</dbReference>